<comment type="function">
    <text evidence="12 13">Required for formation of the rod structure in the basal body of the flagellar apparatus. Together with FliI and FliH, may constitute the export apparatus of flagellin.</text>
</comment>
<dbReference type="InterPro" id="IPR006136">
    <property type="entry name" value="FlhB"/>
</dbReference>
<feature type="compositionally biased region" description="Basic and acidic residues" evidence="14">
    <location>
        <begin position="7"/>
        <end position="28"/>
    </location>
</feature>
<evidence type="ECO:0000256" key="2">
    <source>
        <dbReference type="ARBA" id="ARBA00010690"/>
    </source>
</evidence>
<dbReference type="InterPro" id="IPR029025">
    <property type="entry name" value="T3SS_substrate_exporter_C"/>
</dbReference>
<dbReference type="KEGG" id="phn:PAEH1_13225"/>
<dbReference type="Proteomes" id="UP000189369">
    <property type="component" value="Chromosome"/>
</dbReference>
<dbReference type="PANTHER" id="PTHR30531">
    <property type="entry name" value="FLAGELLAR BIOSYNTHETIC PROTEIN FLHB"/>
    <property type="match status" value="1"/>
</dbReference>
<evidence type="ECO:0000256" key="14">
    <source>
        <dbReference type="SAM" id="MobiDB-lite"/>
    </source>
</evidence>
<keyword evidence="10 13" id="KW-0472">Membrane</keyword>
<evidence type="ECO:0000256" key="6">
    <source>
        <dbReference type="ARBA" id="ARBA00022692"/>
    </source>
</evidence>
<name>A0A1U9JX53_9BURK</name>
<sequence>MAEESDVEKTEPASPRRLEKAREEGQAPRSRELNTFMLLMVGVSTIWLISQSLYSTLSGVIRSSMWFEPALAHDDSVMVTNALLSAWNALLALLPLFGALFVIAIASSVLLGGLIFSAKPLQPKLEKLNPLKGIKRMFSAQTGIELFKALGKATLIGLVSMFVMWHFRDQMLGLMQLSPTEAMAKGLKLVALCCLLIVLSLILIVAIDVPWQIFSHHKKLRMSKQDLKEEHKQSDGDPHVKGRIRAQQREMAQRRMMAAVPHADVVITNPTHYAVALKYTEGEGGAPKVIAKGKDLIAQRIKTLATESNIPLFEAPPLARILHKHVELDREIPVELYSAVAEILAWVFQLRAWEQGQGFMPATPTHLTIPEGMDPLDSSAAGNT</sequence>
<dbReference type="InterPro" id="IPR006135">
    <property type="entry name" value="T3SS_substrate_exporter"/>
</dbReference>
<dbReference type="AlphaFoldDB" id="A0A1U9JX53"/>
<comment type="subcellular location">
    <subcellularLocation>
        <location evidence="1">Cell membrane</location>
        <topology evidence="1">Multi-pass membrane protein</topology>
    </subcellularLocation>
</comment>
<feature type="transmembrane region" description="Helical" evidence="13">
    <location>
        <begin position="187"/>
        <end position="214"/>
    </location>
</feature>
<dbReference type="GO" id="GO:0009306">
    <property type="term" value="P:protein secretion"/>
    <property type="evidence" value="ECO:0007669"/>
    <property type="project" value="InterPro"/>
</dbReference>
<comment type="similarity">
    <text evidence="2 13">Belongs to the type III secretion exporter family.</text>
</comment>
<dbReference type="FunFam" id="3.40.1690.10:FF:000001">
    <property type="entry name" value="Flagellar biosynthetic protein FlhB"/>
    <property type="match status" value="1"/>
</dbReference>
<proteinExistence type="inferred from homology"/>
<dbReference type="GO" id="GO:0044780">
    <property type="term" value="P:bacterial-type flagellum assembly"/>
    <property type="evidence" value="ECO:0007669"/>
    <property type="project" value="InterPro"/>
</dbReference>
<feature type="transmembrane region" description="Helical" evidence="13">
    <location>
        <begin position="89"/>
        <end position="116"/>
    </location>
</feature>
<keyword evidence="6 13" id="KW-0812">Transmembrane</keyword>
<keyword evidence="4 13" id="KW-0813">Transport</keyword>
<protein>
    <recommendedName>
        <fullName evidence="3 13">Flagellar biosynthetic protein FlhB</fullName>
    </recommendedName>
</protein>
<keyword evidence="9 13" id="KW-1133">Transmembrane helix</keyword>
<evidence type="ECO:0000256" key="13">
    <source>
        <dbReference type="RuleBase" id="RU364091"/>
    </source>
</evidence>
<gene>
    <name evidence="13" type="primary">flhB</name>
    <name evidence="15" type="ORF">PAEH1_00060</name>
    <name evidence="16" type="ORF">PAEH1_13225</name>
</gene>
<keyword evidence="7 13" id="KW-1005">Bacterial flagellum biogenesis</keyword>
<evidence type="ECO:0000256" key="5">
    <source>
        <dbReference type="ARBA" id="ARBA00022475"/>
    </source>
</evidence>
<feature type="region of interest" description="Disordered" evidence="14">
    <location>
        <begin position="1"/>
        <end position="28"/>
    </location>
</feature>
<dbReference type="STRING" id="643674.PAEH1_00060"/>
<reference evidence="15 17" key="1">
    <citation type="submission" date="2017-01" db="EMBL/GenBank/DDBJ databases">
        <title>Complete Genome Sequence of Paenalcaligenes hominis, Isolated from a paraplegic Patient with neurogenic bladder.</title>
        <authorList>
            <person name="Mukhopadhyay R."/>
            <person name="Joaquin J."/>
            <person name="Hogue R."/>
            <person name="Kilaru A."/>
            <person name="Jospin G."/>
            <person name="Mars K."/>
            <person name="Eisen J.A."/>
            <person name="Chaturvedi V."/>
        </authorList>
    </citation>
    <scope>NUCLEOTIDE SEQUENCE [LARGE SCALE GENOMIC DNA]</scope>
    <source>
        <strain evidence="15 17">15S00501</strain>
    </source>
</reference>
<dbReference type="EMBL" id="CP019697">
    <property type="protein sequence ID" value="AQS52249.1"/>
    <property type="molecule type" value="Genomic_DNA"/>
</dbReference>
<dbReference type="SUPFAM" id="SSF160544">
    <property type="entry name" value="EscU C-terminal domain-like"/>
    <property type="match status" value="1"/>
</dbReference>
<dbReference type="GO" id="GO:0005886">
    <property type="term" value="C:plasma membrane"/>
    <property type="evidence" value="ECO:0007669"/>
    <property type="project" value="UniProtKB-SubCell"/>
</dbReference>
<evidence type="ECO:0000256" key="9">
    <source>
        <dbReference type="ARBA" id="ARBA00022989"/>
    </source>
</evidence>
<keyword evidence="15" id="KW-0966">Cell projection</keyword>
<dbReference type="OrthoDB" id="9807950at2"/>
<evidence type="ECO:0000256" key="11">
    <source>
        <dbReference type="ARBA" id="ARBA00023225"/>
    </source>
</evidence>
<evidence type="ECO:0000256" key="8">
    <source>
        <dbReference type="ARBA" id="ARBA00022927"/>
    </source>
</evidence>
<dbReference type="Pfam" id="PF01312">
    <property type="entry name" value="Bac_export_2"/>
    <property type="match status" value="1"/>
</dbReference>
<dbReference type="PRINTS" id="PR00950">
    <property type="entry name" value="TYPE3IMSPROT"/>
</dbReference>
<dbReference type="Gene3D" id="6.10.250.2080">
    <property type="match status" value="1"/>
</dbReference>
<dbReference type="KEGG" id="phn:PAEH1_00060"/>
<feature type="transmembrane region" description="Helical" evidence="13">
    <location>
        <begin position="146"/>
        <end position="167"/>
    </location>
</feature>
<evidence type="ECO:0000256" key="4">
    <source>
        <dbReference type="ARBA" id="ARBA00022448"/>
    </source>
</evidence>
<keyword evidence="11 13" id="KW-1006">Bacterial flagellum protein export</keyword>
<evidence type="ECO:0000256" key="1">
    <source>
        <dbReference type="ARBA" id="ARBA00004651"/>
    </source>
</evidence>
<evidence type="ECO:0000256" key="7">
    <source>
        <dbReference type="ARBA" id="ARBA00022795"/>
    </source>
</evidence>
<evidence type="ECO:0000313" key="15">
    <source>
        <dbReference type="EMBL" id="AQS50331.1"/>
    </source>
</evidence>
<accession>A0A1U9JX53</accession>
<evidence type="ECO:0000313" key="16">
    <source>
        <dbReference type="EMBL" id="AQS52249.1"/>
    </source>
</evidence>
<dbReference type="EMBL" id="CP019697">
    <property type="protein sequence ID" value="AQS50331.1"/>
    <property type="molecule type" value="Genomic_DNA"/>
</dbReference>
<keyword evidence="8 13" id="KW-0653">Protein transport</keyword>
<evidence type="ECO:0000256" key="10">
    <source>
        <dbReference type="ARBA" id="ARBA00023136"/>
    </source>
</evidence>
<dbReference type="NCBIfam" id="TIGR00328">
    <property type="entry name" value="flhB"/>
    <property type="match status" value="1"/>
</dbReference>
<evidence type="ECO:0000256" key="12">
    <source>
        <dbReference type="ARBA" id="ARBA00025078"/>
    </source>
</evidence>
<keyword evidence="5 13" id="KW-1003">Cell membrane</keyword>
<organism evidence="15 17">
    <name type="scientific">Paenalcaligenes hominis</name>
    <dbReference type="NCBI Taxonomy" id="643674"/>
    <lineage>
        <taxon>Bacteria</taxon>
        <taxon>Pseudomonadati</taxon>
        <taxon>Pseudomonadota</taxon>
        <taxon>Betaproteobacteria</taxon>
        <taxon>Burkholderiales</taxon>
        <taxon>Alcaligenaceae</taxon>
        <taxon>Paenalcaligenes</taxon>
    </lineage>
</organism>
<keyword evidence="15" id="KW-0969">Cilium</keyword>
<feature type="transmembrane region" description="Helical" evidence="13">
    <location>
        <begin position="36"/>
        <end position="57"/>
    </location>
</feature>
<evidence type="ECO:0000313" key="17">
    <source>
        <dbReference type="Proteomes" id="UP000189369"/>
    </source>
</evidence>
<keyword evidence="15" id="KW-0282">Flagellum</keyword>
<dbReference type="PANTHER" id="PTHR30531:SF12">
    <property type="entry name" value="FLAGELLAR BIOSYNTHETIC PROTEIN FLHB"/>
    <property type="match status" value="1"/>
</dbReference>
<evidence type="ECO:0000256" key="3">
    <source>
        <dbReference type="ARBA" id="ARBA00021622"/>
    </source>
</evidence>
<feature type="region of interest" description="Disordered" evidence="14">
    <location>
        <begin position="365"/>
        <end position="384"/>
    </location>
</feature>
<dbReference type="Gene3D" id="3.40.1690.10">
    <property type="entry name" value="secretion proteins EscU"/>
    <property type="match status" value="1"/>
</dbReference>